<dbReference type="EMBL" id="JACHVC010000013">
    <property type="protein sequence ID" value="MBC2607765.1"/>
    <property type="molecule type" value="Genomic_DNA"/>
</dbReference>
<name>A0A7X1B8R3_9BACT</name>
<evidence type="ECO:0000313" key="2">
    <source>
        <dbReference type="EMBL" id="MBC2607765.1"/>
    </source>
</evidence>
<feature type="transmembrane region" description="Helical" evidence="1">
    <location>
        <begin position="21"/>
        <end position="45"/>
    </location>
</feature>
<keyword evidence="1" id="KW-0812">Transmembrane</keyword>
<organism evidence="2 3">
    <name type="scientific">Pelagicoccus albus</name>
    <dbReference type="NCBI Taxonomy" id="415222"/>
    <lineage>
        <taxon>Bacteria</taxon>
        <taxon>Pseudomonadati</taxon>
        <taxon>Verrucomicrobiota</taxon>
        <taxon>Opitutia</taxon>
        <taxon>Puniceicoccales</taxon>
        <taxon>Pelagicoccaceae</taxon>
        <taxon>Pelagicoccus</taxon>
    </lineage>
</organism>
<keyword evidence="1" id="KW-1133">Transmembrane helix</keyword>
<evidence type="ECO:0000313" key="3">
    <source>
        <dbReference type="Proteomes" id="UP000526501"/>
    </source>
</evidence>
<gene>
    <name evidence="2" type="ORF">H5P27_17055</name>
</gene>
<reference evidence="2 3" key="1">
    <citation type="submission" date="2020-07" db="EMBL/GenBank/DDBJ databases">
        <authorList>
            <person name="Feng X."/>
        </authorList>
    </citation>
    <scope>NUCLEOTIDE SEQUENCE [LARGE SCALE GENOMIC DNA]</scope>
    <source>
        <strain evidence="2 3">JCM23202</strain>
    </source>
</reference>
<evidence type="ECO:0000256" key="1">
    <source>
        <dbReference type="SAM" id="Phobius"/>
    </source>
</evidence>
<dbReference type="RefSeq" id="WP_185661631.1">
    <property type="nucleotide sequence ID" value="NZ_CAWPOO010000013.1"/>
</dbReference>
<dbReference type="Proteomes" id="UP000526501">
    <property type="component" value="Unassembled WGS sequence"/>
</dbReference>
<protein>
    <submittedName>
        <fullName evidence="2">Uncharacterized protein</fullName>
    </submittedName>
</protein>
<keyword evidence="3" id="KW-1185">Reference proteome</keyword>
<accession>A0A7X1B8R3</accession>
<dbReference type="AlphaFoldDB" id="A0A7X1B8R3"/>
<keyword evidence="1" id="KW-0472">Membrane</keyword>
<proteinExistence type="predicted"/>
<sequence>MPERTSPLSPKSRESGSSRRPWLIGCLGITGVIILAFGVGLYWFFTSGKKVITDEVRNKVVQKIEQSGLPFEQQQALKAEIDRVTEAFKAGEISIKEMVMILEGLEQSPAMSVIRYYEAEGDPLDRASISDEERKAALLTIRRFIYGIFEESIPESAIRDLMEPFILPSSRGEGLENLQFRSDISDEELFEALDKAKAYADEAGVPNENLSPDLANEIRDIVDRILSKRR</sequence>
<comment type="caution">
    <text evidence="2">The sequence shown here is derived from an EMBL/GenBank/DDBJ whole genome shotgun (WGS) entry which is preliminary data.</text>
</comment>